<dbReference type="KEGG" id="ssm:Spirs_3913"/>
<feature type="transmembrane region" description="Helical" evidence="10">
    <location>
        <begin position="365"/>
        <end position="387"/>
    </location>
</feature>
<organism evidence="12 13">
    <name type="scientific">Sediminispirochaeta smaragdinae (strain DSM 11293 / JCM 15392 / SEBR 4228)</name>
    <name type="common">Spirochaeta smaragdinae</name>
    <dbReference type="NCBI Taxonomy" id="573413"/>
    <lineage>
        <taxon>Bacteria</taxon>
        <taxon>Pseudomonadati</taxon>
        <taxon>Spirochaetota</taxon>
        <taxon>Spirochaetia</taxon>
        <taxon>Spirochaetales</taxon>
        <taxon>Spirochaetaceae</taxon>
        <taxon>Sediminispirochaeta</taxon>
    </lineage>
</organism>
<evidence type="ECO:0000256" key="2">
    <source>
        <dbReference type="ARBA" id="ARBA00022448"/>
    </source>
</evidence>
<feature type="domain" description="Cation/H+ exchanger transmembrane" evidence="11">
    <location>
        <begin position="56"/>
        <end position="443"/>
    </location>
</feature>
<keyword evidence="3" id="KW-0050">Antiport</keyword>
<dbReference type="GO" id="GO:0006814">
    <property type="term" value="P:sodium ion transport"/>
    <property type="evidence" value="ECO:0007669"/>
    <property type="project" value="UniProtKB-KW"/>
</dbReference>
<dbReference type="GO" id="GO:1902600">
    <property type="term" value="P:proton transmembrane transport"/>
    <property type="evidence" value="ECO:0007669"/>
    <property type="project" value="InterPro"/>
</dbReference>
<dbReference type="OrthoDB" id="9793589at2"/>
<keyword evidence="6" id="KW-0915">Sodium</keyword>
<feature type="transmembrane region" description="Helical" evidence="10">
    <location>
        <begin position="338"/>
        <end position="359"/>
    </location>
</feature>
<sequence length="579" mass="61789">MFSNDSKRPFALVIVLFFSLTAPVLLLASESVAESGPYMTHLMTLLILQLSFIVIASRFLGWIFSRYLRQPKVLGELVAGMVVGPYALGQLRVPVLDSPLFPLPAGTLPVSPELYGFAVVASIVLLFFAGLETDLPTFLRFSMKGSLVGFGGVVVSFFLGDMVAVLFLPAVHRFMHPTALFLGTLSTATSVGITARILSEKKKMSSPEGVTILAAAVLDDVLGIILLAVVVGVAKVASAGGHVHWGHIGIIAAKAFGFWLISTVLGIIFAPKLSRRLKRLESMEMVASISFGIALFLSGLSEMAGLAMIIGAYVVGLSLSQTDIAFEIQEKLHGIYDFMVPIFFAIMGMMVDFSALPAVLGFGALYVLVAFAGKLIGCGLPALAVGFNVRGAFRIGAGMLPRGEVTLIVAGIGLASGAIGPEIFGVAIMTLLAAGIAAPPLLIKSFHGGSGYTKCLDTGSGSMKTIELEFPSKRMAEFVISEVLNGFRGEEFFVQPVDHNRQLYNLRKDDIQITLKLGGTVVQLSTVEEHEPFVRLLMLEVLLDLKEFVQSIESMKSPDMMGTDLLLGIFGEPTSGKSI</sequence>
<evidence type="ECO:0000256" key="7">
    <source>
        <dbReference type="ARBA" id="ARBA00023065"/>
    </source>
</evidence>
<keyword evidence="7" id="KW-0406">Ion transport</keyword>
<dbReference type="PANTHER" id="PTHR43562:SF3">
    <property type="entry name" value="SODIUM ION_PROTON EXCHANGER (EUROFUNG)"/>
    <property type="match status" value="1"/>
</dbReference>
<proteinExistence type="predicted"/>
<keyword evidence="2" id="KW-0813">Transport</keyword>
<dbReference type="Pfam" id="PF00999">
    <property type="entry name" value="Na_H_Exchanger"/>
    <property type="match status" value="1"/>
</dbReference>
<evidence type="ECO:0000256" key="9">
    <source>
        <dbReference type="ARBA" id="ARBA00023201"/>
    </source>
</evidence>
<gene>
    <name evidence="12" type="ordered locus">Spirs_3913</name>
</gene>
<dbReference type="RefSeq" id="WP_013256457.1">
    <property type="nucleotide sequence ID" value="NC_014364.1"/>
</dbReference>
<accession>E1R929</accession>
<evidence type="ECO:0000256" key="6">
    <source>
        <dbReference type="ARBA" id="ARBA00023053"/>
    </source>
</evidence>
<feature type="transmembrane region" description="Helical" evidence="10">
    <location>
        <begin position="210"/>
        <end position="233"/>
    </location>
</feature>
<evidence type="ECO:0000313" key="12">
    <source>
        <dbReference type="EMBL" id="ADK82998.1"/>
    </source>
</evidence>
<dbReference type="HOGENOM" id="CLU_005126_7_1_12"/>
<feature type="transmembrane region" description="Helical" evidence="10">
    <location>
        <begin position="174"/>
        <end position="198"/>
    </location>
</feature>
<name>E1R929_SEDSS</name>
<dbReference type="InterPro" id="IPR006153">
    <property type="entry name" value="Cation/H_exchanger_TM"/>
</dbReference>
<feature type="transmembrane region" description="Helical" evidence="10">
    <location>
        <begin position="147"/>
        <end position="168"/>
    </location>
</feature>
<protein>
    <submittedName>
        <fullName evidence="12">Sodium/hydrogen exchanger</fullName>
    </submittedName>
</protein>
<dbReference type="GO" id="GO:0016020">
    <property type="term" value="C:membrane"/>
    <property type="evidence" value="ECO:0007669"/>
    <property type="project" value="UniProtKB-SubCell"/>
</dbReference>
<dbReference type="InterPro" id="IPR038770">
    <property type="entry name" value="Na+/solute_symporter_sf"/>
</dbReference>
<keyword evidence="13" id="KW-1185">Reference proteome</keyword>
<evidence type="ECO:0000256" key="3">
    <source>
        <dbReference type="ARBA" id="ARBA00022449"/>
    </source>
</evidence>
<keyword evidence="9" id="KW-0739">Sodium transport</keyword>
<dbReference type="Gene3D" id="1.20.1530.20">
    <property type="match status" value="1"/>
</dbReference>
<evidence type="ECO:0000256" key="5">
    <source>
        <dbReference type="ARBA" id="ARBA00022989"/>
    </source>
</evidence>
<evidence type="ECO:0000256" key="8">
    <source>
        <dbReference type="ARBA" id="ARBA00023136"/>
    </source>
</evidence>
<dbReference type="STRING" id="573413.Spirs_3913"/>
<evidence type="ECO:0000313" key="13">
    <source>
        <dbReference type="Proteomes" id="UP000002318"/>
    </source>
</evidence>
<reference evidence="12 13" key="1">
    <citation type="journal article" date="2010" name="Stand. Genomic Sci.">
        <title>Complete genome sequence of Spirochaeta smaragdinae type strain (SEBR 4228).</title>
        <authorList>
            <person name="Mavromatis K."/>
            <person name="Yasawong M."/>
            <person name="Chertkov O."/>
            <person name="Lapidus A."/>
            <person name="Lucas S."/>
            <person name="Nolan M."/>
            <person name="Del Rio T.G."/>
            <person name="Tice H."/>
            <person name="Cheng J.F."/>
            <person name="Pitluck S."/>
            <person name="Liolios K."/>
            <person name="Ivanova N."/>
            <person name="Tapia R."/>
            <person name="Han C."/>
            <person name="Bruce D."/>
            <person name="Goodwin L."/>
            <person name="Pati A."/>
            <person name="Chen A."/>
            <person name="Palaniappan K."/>
            <person name="Land M."/>
            <person name="Hauser L."/>
            <person name="Chang Y.J."/>
            <person name="Jeffries C.D."/>
            <person name="Detter J.C."/>
            <person name="Rohde M."/>
            <person name="Brambilla E."/>
            <person name="Spring S."/>
            <person name="Goker M."/>
            <person name="Sikorski J."/>
            <person name="Woyke T."/>
            <person name="Bristow J."/>
            <person name="Eisen J.A."/>
            <person name="Markowitz V."/>
            <person name="Hugenholtz P."/>
            <person name="Klenk H.P."/>
            <person name="Kyrpides N.C."/>
        </authorList>
    </citation>
    <scope>NUCLEOTIDE SEQUENCE [LARGE SCALE GENOMIC DNA]</scope>
    <source>
        <strain evidence="13">DSM 11293 / JCM 15392 / SEBR 4228</strain>
    </source>
</reference>
<evidence type="ECO:0000256" key="1">
    <source>
        <dbReference type="ARBA" id="ARBA00004141"/>
    </source>
</evidence>
<feature type="transmembrane region" description="Helical" evidence="10">
    <location>
        <begin position="114"/>
        <end position="135"/>
    </location>
</feature>
<dbReference type="EMBL" id="CP002116">
    <property type="protein sequence ID" value="ADK82998.1"/>
    <property type="molecule type" value="Genomic_DNA"/>
</dbReference>
<dbReference type="GO" id="GO:0015297">
    <property type="term" value="F:antiporter activity"/>
    <property type="evidence" value="ECO:0007669"/>
    <property type="project" value="UniProtKB-KW"/>
</dbReference>
<dbReference type="PANTHER" id="PTHR43562">
    <property type="entry name" value="NAPA-TYPE SODIUM/HYDROGEN ANTIPORTER"/>
    <property type="match status" value="1"/>
</dbReference>
<dbReference type="eggNOG" id="COG0475">
    <property type="taxonomic scope" value="Bacteria"/>
</dbReference>
<feature type="transmembrane region" description="Helical" evidence="10">
    <location>
        <begin position="245"/>
        <end position="270"/>
    </location>
</feature>
<keyword evidence="5 10" id="KW-1133">Transmembrane helix</keyword>
<comment type="subcellular location">
    <subcellularLocation>
        <location evidence="1">Membrane</location>
        <topology evidence="1">Multi-pass membrane protein</topology>
    </subcellularLocation>
</comment>
<evidence type="ECO:0000259" key="11">
    <source>
        <dbReference type="Pfam" id="PF00999"/>
    </source>
</evidence>
<keyword evidence="4 10" id="KW-0812">Transmembrane</keyword>
<dbReference type="AlphaFoldDB" id="E1R929"/>
<feature type="transmembrane region" description="Helical" evidence="10">
    <location>
        <begin position="73"/>
        <end position="94"/>
    </location>
</feature>
<dbReference type="Proteomes" id="UP000002318">
    <property type="component" value="Chromosome"/>
</dbReference>
<keyword evidence="8 10" id="KW-0472">Membrane</keyword>
<feature type="transmembrane region" description="Helical" evidence="10">
    <location>
        <begin position="399"/>
        <end position="417"/>
    </location>
</feature>
<feature type="transmembrane region" description="Helical" evidence="10">
    <location>
        <begin position="38"/>
        <end position="61"/>
    </location>
</feature>
<evidence type="ECO:0000256" key="4">
    <source>
        <dbReference type="ARBA" id="ARBA00022692"/>
    </source>
</evidence>
<evidence type="ECO:0000256" key="10">
    <source>
        <dbReference type="SAM" id="Phobius"/>
    </source>
</evidence>